<sequence>MNAHRYTFARGGAPRCVCVCVSELERIRARDNRHEEKHVTEAFGAHETFQPVPALAVKTEDEVSLHNKDISAGSKRLTDTRAHTHRHTLQSR</sequence>
<comment type="caution">
    <text evidence="2">The sequence shown here is derived from an EMBL/GenBank/DDBJ whole genome shotgun (WGS) entry which is preliminary data.</text>
</comment>
<feature type="region of interest" description="Disordered" evidence="1">
    <location>
        <begin position="68"/>
        <end position="92"/>
    </location>
</feature>
<keyword evidence="3" id="KW-1185">Reference proteome</keyword>
<dbReference type="Proteomes" id="UP000693946">
    <property type="component" value="Linkage Group LG3"/>
</dbReference>
<proteinExistence type="predicted"/>
<gene>
    <name evidence="2" type="ORF">JOB18_032963</name>
</gene>
<evidence type="ECO:0000313" key="2">
    <source>
        <dbReference type="EMBL" id="KAG7497178.1"/>
    </source>
</evidence>
<dbReference type="EMBL" id="JAGKHQ010000015">
    <property type="protein sequence ID" value="KAG7497178.1"/>
    <property type="molecule type" value="Genomic_DNA"/>
</dbReference>
<evidence type="ECO:0000313" key="3">
    <source>
        <dbReference type="Proteomes" id="UP000693946"/>
    </source>
</evidence>
<reference evidence="2 3" key="1">
    <citation type="journal article" date="2021" name="Sci. Rep.">
        <title>Chromosome anchoring in Senegalese sole (Solea senegalensis) reveals sex-associated markers and genome rearrangements in flatfish.</title>
        <authorList>
            <person name="Guerrero-Cozar I."/>
            <person name="Gomez-Garrido J."/>
            <person name="Berbel C."/>
            <person name="Martinez-Blanch J.F."/>
            <person name="Alioto T."/>
            <person name="Claros M.G."/>
            <person name="Gagnaire P.A."/>
            <person name="Manchado M."/>
        </authorList>
    </citation>
    <scope>NUCLEOTIDE SEQUENCE [LARGE SCALE GENOMIC DNA]</scope>
    <source>
        <strain evidence="2">Sse05_10M</strain>
    </source>
</reference>
<dbReference type="AlphaFoldDB" id="A0AAV6QW93"/>
<accession>A0AAV6QW93</accession>
<name>A0AAV6QW93_SOLSE</name>
<feature type="compositionally biased region" description="Basic residues" evidence="1">
    <location>
        <begin position="83"/>
        <end position="92"/>
    </location>
</feature>
<protein>
    <submittedName>
        <fullName evidence="2">Uncharacterized protein</fullName>
    </submittedName>
</protein>
<evidence type="ECO:0000256" key="1">
    <source>
        <dbReference type="SAM" id="MobiDB-lite"/>
    </source>
</evidence>
<organism evidence="2 3">
    <name type="scientific">Solea senegalensis</name>
    <name type="common">Senegalese sole</name>
    <dbReference type="NCBI Taxonomy" id="28829"/>
    <lineage>
        <taxon>Eukaryota</taxon>
        <taxon>Metazoa</taxon>
        <taxon>Chordata</taxon>
        <taxon>Craniata</taxon>
        <taxon>Vertebrata</taxon>
        <taxon>Euteleostomi</taxon>
        <taxon>Actinopterygii</taxon>
        <taxon>Neopterygii</taxon>
        <taxon>Teleostei</taxon>
        <taxon>Neoteleostei</taxon>
        <taxon>Acanthomorphata</taxon>
        <taxon>Carangaria</taxon>
        <taxon>Pleuronectiformes</taxon>
        <taxon>Pleuronectoidei</taxon>
        <taxon>Soleidae</taxon>
        <taxon>Solea</taxon>
    </lineage>
</organism>